<feature type="transmembrane region" description="Helical" evidence="7">
    <location>
        <begin position="410"/>
        <end position="430"/>
    </location>
</feature>
<keyword evidence="4 7" id="KW-0812">Transmembrane</keyword>
<keyword evidence="6 7" id="KW-0472">Membrane</keyword>
<dbReference type="InterPro" id="IPR008276">
    <property type="entry name" value="C_nuclsd_transpt"/>
</dbReference>
<feature type="transmembrane region" description="Helical" evidence="7">
    <location>
        <begin position="306"/>
        <end position="325"/>
    </location>
</feature>
<gene>
    <name evidence="11" type="ORF">CVLEPA_LOCUS13335</name>
</gene>
<dbReference type="Proteomes" id="UP001642483">
    <property type="component" value="Unassembled WGS sequence"/>
</dbReference>
<sequence length="702" mass="77983">MSANRVHTVKDKVFCEDTSIERSNILKTQKVNSPAYKRKSSPTHLANETEKELSGCSSFIRINDNKALSEHNSPNEKLEYTSDQNQVEIEKFEVMEAKGNSCISYILSPVTTVTTFYSYNKGVIFKLSGILFTIGIVVYTVIACFWNFSRAIPLLVFCSLFVAYIFYAEVQKHFGEAIWKFFRPCYNYLNHYIHLIKLLFIICIPLGLIVWIILEISKKPLRIISCLGYLIFLFGMFYTSKYPKRVVWRPVFLGLFIQICLGVLILRTKVGFLAFRLTGDFVAKFLSYIDVGSKFVFGANFKEHFFAFKVLAIVLYTGAFLSIPYRFGAMQWIISKFAWLMQISLHTTAPESLVAAGNIFVGQSESPLLIRPYFADLTTSEVHAVMTTGMATISGSVLGAFISFGLQPAYLIAACVMDAPCALAISKLVYPETKRSQFLTKEGLKVKQKVHHNVMAAITAGAAQAIPLVLNIAGNLIATLSILAVTNGFLKWFGGLLDYPHFSFEGICSYVLLPVSFLMGVKWDDCFKAAELVGTKIFLNEFIAYGSLGEMIKLRDSGIVPKIQPDTGVVNWVDEHTEAIVTYALCGFANFGSIGILLGSLLSIAPQRQSELVKLVLRALVAAVFTNILNGCVAGFLYIPQPIVCDRMLATTNWTYTEPGRLFECCSSTISSNLNSSVATNCCNSFNWTDTGYTLNCSSLSG</sequence>
<feature type="transmembrane region" description="Helical" evidence="7">
    <location>
        <begin position="502"/>
        <end position="521"/>
    </location>
</feature>
<evidence type="ECO:0000256" key="7">
    <source>
        <dbReference type="RuleBase" id="RU362018"/>
    </source>
</evidence>
<organism evidence="11 12">
    <name type="scientific">Clavelina lepadiformis</name>
    <name type="common">Light-bulb sea squirt</name>
    <name type="synonym">Ascidia lepadiformis</name>
    <dbReference type="NCBI Taxonomy" id="159417"/>
    <lineage>
        <taxon>Eukaryota</taxon>
        <taxon>Metazoa</taxon>
        <taxon>Chordata</taxon>
        <taxon>Tunicata</taxon>
        <taxon>Ascidiacea</taxon>
        <taxon>Aplousobranchia</taxon>
        <taxon>Clavelinidae</taxon>
        <taxon>Clavelina</taxon>
    </lineage>
</organism>
<dbReference type="PANTHER" id="PTHR10590:SF4">
    <property type="entry name" value="SOLUTE CARRIER FAMILY 28 MEMBER 3"/>
    <property type="match status" value="1"/>
</dbReference>
<dbReference type="InterPro" id="IPR018270">
    <property type="entry name" value="C_nuclsd_transpt_met_bac"/>
</dbReference>
<feature type="domain" description="Nucleoside transporter/FeoB GTPase Gate" evidence="10">
    <location>
        <begin position="307"/>
        <end position="404"/>
    </location>
</feature>
<feature type="transmembrane region" description="Helical" evidence="7">
    <location>
        <begin position="251"/>
        <end position="275"/>
    </location>
</feature>
<dbReference type="PANTHER" id="PTHR10590">
    <property type="entry name" value="SODIUM/NUCLEOSIDE COTRANSPORTER"/>
    <property type="match status" value="1"/>
</dbReference>
<name>A0ABP0FSR5_CLALP</name>
<dbReference type="NCBIfam" id="TIGR00804">
    <property type="entry name" value="nupC"/>
    <property type="match status" value="1"/>
</dbReference>
<comment type="subcellular location">
    <subcellularLocation>
        <location evidence="1">Cell membrane</location>
        <topology evidence="1">Multi-pass membrane protein</topology>
    </subcellularLocation>
</comment>
<dbReference type="Pfam" id="PF01773">
    <property type="entry name" value="Nucleos_tra2_N"/>
    <property type="match status" value="1"/>
</dbReference>
<evidence type="ECO:0000256" key="1">
    <source>
        <dbReference type="ARBA" id="ARBA00004651"/>
    </source>
</evidence>
<keyword evidence="5 7" id="KW-1133">Transmembrane helix</keyword>
<evidence type="ECO:0000256" key="2">
    <source>
        <dbReference type="ARBA" id="ARBA00009033"/>
    </source>
</evidence>
<evidence type="ECO:0000259" key="9">
    <source>
        <dbReference type="Pfam" id="PF07662"/>
    </source>
</evidence>
<feature type="transmembrane region" description="Helical" evidence="7">
    <location>
        <begin position="154"/>
        <end position="170"/>
    </location>
</feature>
<keyword evidence="3" id="KW-1003">Cell membrane</keyword>
<comment type="similarity">
    <text evidence="2 7">Belongs to the concentrative nucleoside transporter (CNT) (TC 2.A.41) family.</text>
</comment>
<evidence type="ECO:0000256" key="3">
    <source>
        <dbReference type="ARBA" id="ARBA00022475"/>
    </source>
</evidence>
<comment type="caution">
    <text evidence="11">The sequence shown here is derived from an EMBL/GenBank/DDBJ whole genome shotgun (WGS) entry which is preliminary data.</text>
</comment>
<evidence type="ECO:0000259" key="10">
    <source>
        <dbReference type="Pfam" id="PF07670"/>
    </source>
</evidence>
<keyword evidence="12" id="KW-1185">Reference proteome</keyword>
<reference evidence="11 12" key="1">
    <citation type="submission" date="2024-02" db="EMBL/GenBank/DDBJ databases">
        <authorList>
            <person name="Daric V."/>
            <person name="Darras S."/>
        </authorList>
    </citation>
    <scope>NUCLEOTIDE SEQUENCE [LARGE SCALE GENOMIC DNA]</scope>
</reference>
<accession>A0ABP0FSR5</accession>
<evidence type="ECO:0000313" key="12">
    <source>
        <dbReference type="Proteomes" id="UP001642483"/>
    </source>
</evidence>
<feature type="transmembrane region" description="Helical" evidence="7">
    <location>
        <begin position="127"/>
        <end position="148"/>
    </location>
</feature>
<evidence type="ECO:0000256" key="4">
    <source>
        <dbReference type="ARBA" id="ARBA00022692"/>
    </source>
</evidence>
<evidence type="ECO:0000259" key="8">
    <source>
        <dbReference type="Pfam" id="PF01773"/>
    </source>
</evidence>
<dbReference type="Pfam" id="PF07670">
    <property type="entry name" value="Gate"/>
    <property type="match status" value="1"/>
</dbReference>
<proteinExistence type="inferred from homology"/>
<feature type="transmembrane region" description="Helical" evidence="7">
    <location>
        <begin position="580"/>
        <end position="603"/>
    </location>
</feature>
<evidence type="ECO:0000256" key="5">
    <source>
        <dbReference type="ARBA" id="ARBA00022989"/>
    </source>
</evidence>
<keyword evidence="7" id="KW-0813">Transport</keyword>
<feature type="domain" description="Concentrative nucleoside transporter N-terminal" evidence="8">
    <location>
        <begin position="227"/>
        <end position="299"/>
    </location>
</feature>
<dbReference type="InterPro" id="IPR011642">
    <property type="entry name" value="Gate_dom"/>
</dbReference>
<feature type="transmembrane region" description="Helical" evidence="7">
    <location>
        <begin position="615"/>
        <end position="639"/>
    </location>
</feature>
<feature type="domain" description="Concentrative nucleoside transporter C-terminal" evidence="9">
    <location>
        <begin position="410"/>
        <end position="635"/>
    </location>
</feature>
<feature type="transmembrane region" description="Helical" evidence="7">
    <location>
        <begin position="472"/>
        <end position="490"/>
    </location>
</feature>
<feature type="transmembrane region" description="Helical" evidence="7">
    <location>
        <begin position="191"/>
        <end position="214"/>
    </location>
</feature>
<feature type="transmembrane region" description="Helical" evidence="7">
    <location>
        <begin position="382"/>
        <end position="404"/>
    </location>
</feature>
<feature type="transmembrane region" description="Helical" evidence="7">
    <location>
        <begin position="220"/>
        <end position="239"/>
    </location>
</feature>
<dbReference type="InterPro" id="IPR011657">
    <property type="entry name" value="CNT_C_dom"/>
</dbReference>
<dbReference type="EMBL" id="CAWYQH010000096">
    <property type="protein sequence ID" value="CAK8682691.1"/>
    <property type="molecule type" value="Genomic_DNA"/>
</dbReference>
<dbReference type="Pfam" id="PF07662">
    <property type="entry name" value="Nucleos_tra2_C"/>
    <property type="match status" value="1"/>
</dbReference>
<dbReference type="InterPro" id="IPR002668">
    <property type="entry name" value="CNT_N_dom"/>
</dbReference>
<protein>
    <recommendedName>
        <fullName evidence="7">Sodium/nucleoside cotransporter</fullName>
    </recommendedName>
</protein>
<evidence type="ECO:0000256" key="6">
    <source>
        <dbReference type="ARBA" id="ARBA00023136"/>
    </source>
</evidence>
<evidence type="ECO:0000313" key="11">
    <source>
        <dbReference type="EMBL" id="CAK8682691.1"/>
    </source>
</evidence>